<organism evidence="2 3">
    <name type="scientific">Anopheles minimus</name>
    <dbReference type="NCBI Taxonomy" id="112268"/>
    <lineage>
        <taxon>Eukaryota</taxon>
        <taxon>Metazoa</taxon>
        <taxon>Ecdysozoa</taxon>
        <taxon>Arthropoda</taxon>
        <taxon>Hexapoda</taxon>
        <taxon>Insecta</taxon>
        <taxon>Pterygota</taxon>
        <taxon>Neoptera</taxon>
        <taxon>Endopterygota</taxon>
        <taxon>Diptera</taxon>
        <taxon>Nematocera</taxon>
        <taxon>Culicoidea</taxon>
        <taxon>Culicidae</taxon>
        <taxon>Anophelinae</taxon>
        <taxon>Anopheles</taxon>
    </lineage>
</organism>
<sequence>MDRVNERHKGRTYFDAYHILMLSTILSSNVAQVVTYIRTHKINPSFDAAVWILFGSAVVALVLVGLLIIVNIVIQVWPKRANRRTGPFTFALLNALHRVNASFAIHLALFSINLVLQIFGEISLFCDIPT</sequence>
<dbReference type="EnsemblMetazoa" id="AMIN000155-RA">
    <property type="protein sequence ID" value="AMIN000155-PA"/>
    <property type="gene ID" value="AMIN000155"/>
</dbReference>
<dbReference type="Proteomes" id="UP000075920">
    <property type="component" value="Unassembled WGS sequence"/>
</dbReference>
<evidence type="ECO:0000256" key="1">
    <source>
        <dbReference type="SAM" id="Phobius"/>
    </source>
</evidence>
<feature type="transmembrane region" description="Helical" evidence="1">
    <location>
        <begin position="49"/>
        <end position="74"/>
    </location>
</feature>
<accession>A0A182VQ26</accession>
<reference evidence="2" key="2">
    <citation type="submission" date="2020-05" db="UniProtKB">
        <authorList>
            <consortium name="EnsemblMetazoa"/>
        </authorList>
    </citation>
    <scope>IDENTIFICATION</scope>
    <source>
        <strain evidence="2">MINIMUS1</strain>
    </source>
</reference>
<evidence type="ECO:0000313" key="3">
    <source>
        <dbReference type="Proteomes" id="UP000075920"/>
    </source>
</evidence>
<dbReference type="AlphaFoldDB" id="A0A182VQ26"/>
<proteinExistence type="predicted"/>
<feature type="transmembrane region" description="Helical" evidence="1">
    <location>
        <begin position="12"/>
        <end position="37"/>
    </location>
</feature>
<name>A0A182VQ26_9DIPT</name>
<dbReference type="VEuPathDB" id="VectorBase:AMIN000155"/>
<keyword evidence="1" id="KW-0472">Membrane</keyword>
<protein>
    <submittedName>
        <fullName evidence="2">Uncharacterized protein</fullName>
    </submittedName>
</protein>
<keyword evidence="3" id="KW-1185">Reference proteome</keyword>
<evidence type="ECO:0000313" key="2">
    <source>
        <dbReference type="EnsemblMetazoa" id="AMIN000155-PA"/>
    </source>
</evidence>
<keyword evidence="1" id="KW-0812">Transmembrane</keyword>
<keyword evidence="1" id="KW-1133">Transmembrane helix</keyword>
<reference evidence="3" key="1">
    <citation type="submission" date="2013-03" db="EMBL/GenBank/DDBJ databases">
        <title>The Genome Sequence of Anopheles minimus MINIMUS1.</title>
        <authorList>
            <consortium name="The Broad Institute Genomics Platform"/>
            <person name="Neafsey D.E."/>
            <person name="Walton C."/>
            <person name="Walker B."/>
            <person name="Young S.K."/>
            <person name="Zeng Q."/>
            <person name="Gargeya S."/>
            <person name="Fitzgerald M."/>
            <person name="Haas B."/>
            <person name="Abouelleil A."/>
            <person name="Allen A.W."/>
            <person name="Alvarado L."/>
            <person name="Arachchi H.M."/>
            <person name="Berlin A.M."/>
            <person name="Chapman S.B."/>
            <person name="Gainer-Dewar J."/>
            <person name="Goldberg J."/>
            <person name="Griggs A."/>
            <person name="Gujja S."/>
            <person name="Hansen M."/>
            <person name="Howarth C."/>
            <person name="Imamovic A."/>
            <person name="Ireland A."/>
            <person name="Larimer J."/>
            <person name="McCowan C."/>
            <person name="Murphy C."/>
            <person name="Pearson M."/>
            <person name="Poon T.W."/>
            <person name="Priest M."/>
            <person name="Roberts A."/>
            <person name="Saif S."/>
            <person name="Shea T."/>
            <person name="Sisk P."/>
            <person name="Sykes S."/>
            <person name="Wortman J."/>
            <person name="Nusbaum C."/>
            <person name="Birren B."/>
        </authorList>
    </citation>
    <scope>NUCLEOTIDE SEQUENCE [LARGE SCALE GENOMIC DNA]</scope>
    <source>
        <strain evidence="3">MINIMUS1</strain>
    </source>
</reference>